<keyword evidence="3" id="KW-0560">Oxidoreductase</keyword>
<organism evidence="9 10">
    <name type="scientific">Streptomyces aidingensis</name>
    <dbReference type="NCBI Taxonomy" id="910347"/>
    <lineage>
        <taxon>Bacteria</taxon>
        <taxon>Bacillati</taxon>
        <taxon>Actinomycetota</taxon>
        <taxon>Actinomycetes</taxon>
        <taxon>Kitasatosporales</taxon>
        <taxon>Streptomycetaceae</taxon>
        <taxon>Streptomyces</taxon>
    </lineage>
</organism>
<feature type="region of interest" description="Disordered" evidence="6">
    <location>
        <begin position="1"/>
        <end position="20"/>
    </location>
</feature>
<keyword evidence="4" id="KW-1015">Disulfide bond</keyword>
<dbReference type="InterPro" id="IPR036249">
    <property type="entry name" value="Thioredoxin-like_sf"/>
</dbReference>
<dbReference type="PANTHER" id="PTHR13887">
    <property type="entry name" value="GLUTATHIONE S-TRANSFERASE KAPPA"/>
    <property type="match status" value="1"/>
</dbReference>
<gene>
    <name evidence="9" type="ORF">SAMN05421773_106223</name>
</gene>
<dbReference type="Pfam" id="PF13462">
    <property type="entry name" value="Thioredoxin_4"/>
    <property type="match status" value="1"/>
</dbReference>
<dbReference type="EMBL" id="FOLM01000006">
    <property type="protein sequence ID" value="SFC83846.1"/>
    <property type="molecule type" value="Genomic_DNA"/>
</dbReference>
<proteinExistence type="inferred from homology"/>
<evidence type="ECO:0000259" key="8">
    <source>
        <dbReference type="Pfam" id="PF13462"/>
    </source>
</evidence>
<dbReference type="GO" id="GO:0016853">
    <property type="term" value="F:isomerase activity"/>
    <property type="evidence" value="ECO:0007669"/>
    <property type="project" value="UniProtKB-KW"/>
</dbReference>
<keyword evidence="2" id="KW-0732">Signal</keyword>
<dbReference type="RefSeq" id="WP_093839085.1">
    <property type="nucleotide sequence ID" value="NZ_FOLM01000006.1"/>
</dbReference>
<protein>
    <submittedName>
        <fullName evidence="9">Protein-disulfide isomerase</fullName>
    </submittedName>
</protein>
<keyword evidence="10" id="KW-1185">Reference proteome</keyword>
<evidence type="ECO:0000256" key="3">
    <source>
        <dbReference type="ARBA" id="ARBA00023002"/>
    </source>
</evidence>
<dbReference type="GO" id="GO:0016491">
    <property type="term" value="F:oxidoreductase activity"/>
    <property type="evidence" value="ECO:0007669"/>
    <property type="project" value="UniProtKB-KW"/>
</dbReference>
<reference evidence="9 10" key="1">
    <citation type="submission" date="2016-10" db="EMBL/GenBank/DDBJ databases">
        <authorList>
            <person name="de Groot N.N."/>
        </authorList>
    </citation>
    <scope>NUCLEOTIDE SEQUENCE [LARGE SCALE GENOMIC DNA]</scope>
    <source>
        <strain evidence="9 10">CGMCC 4.5739</strain>
    </source>
</reference>
<keyword evidence="9" id="KW-0413">Isomerase</keyword>
<dbReference type="Proteomes" id="UP000199207">
    <property type="component" value="Unassembled WGS sequence"/>
</dbReference>
<keyword evidence="7" id="KW-0812">Transmembrane</keyword>
<evidence type="ECO:0000256" key="5">
    <source>
        <dbReference type="ARBA" id="ARBA00023284"/>
    </source>
</evidence>
<dbReference type="OrthoDB" id="4135024at2"/>
<evidence type="ECO:0000313" key="10">
    <source>
        <dbReference type="Proteomes" id="UP000199207"/>
    </source>
</evidence>
<evidence type="ECO:0000256" key="4">
    <source>
        <dbReference type="ARBA" id="ARBA00023157"/>
    </source>
</evidence>
<feature type="transmembrane region" description="Helical" evidence="7">
    <location>
        <begin position="32"/>
        <end position="54"/>
    </location>
</feature>
<keyword evidence="7" id="KW-0472">Membrane</keyword>
<dbReference type="AlphaFoldDB" id="A0A1I1MFB2"/>
<keyword evidence="7" id="KW-1133">Transmembrane helix</keyword>
<sequence>MSEKNRAGKRAARERLAAERAREQAAEKRLRLAKVLGSAVAVLAVVGVAGYFAANAGDSRASDGEAADPVTQGPADAPAVLTVYEDFRCPACGQFETNFSDTVHALQEEGKLRAEYYLVTIIDDNLGGDGSLNAANAALCAEDQGKFTEYHDVLFVNQPPEQDDAFADKDYLIQLAGEVEGLGGEAFQQCVRDGAHEAEVARMNAHFENSDYNATPTLLLNGENIYGDRSEPLTPDSLRRRVNDIAAS</sequence>
<evidence type="ECO:0000256" key="1">
    <source>
        <dbReference type="ARBA" id="ARBA00005791"/>
    </source>
</evidence>
<dbReference type="Gene3D" id="3.40.30.10">
    <property type="entry name" value="Glutaredoxin"/>
    <property type="match status" value="1"/>
</dbReference>
<evidence type="ECO:0000256" key="6">
    <source>
        <dbReference type="SAM" id="MobiDB-lite"/>
    </source>
</evidence>
<dbReference type="SUPFAM" id="SSF52833">
    <property type="entry name" value="Thioredoxin-like"/>
    <property type="match status" value="1"/>
</dbReference>
<feature type="domain" description="Thioredoxin-like fold" evidence="8">
    <location>
        <begin position="69"/>
        <end position="243"/>
    </location>
</feature>
<dbReference type="STRING" id="910347.SAMN05421773_106223"/>
<accession>A0A1I1MFB2</accession>
<keyword evidence="5" id="KW-0676">Redox-active center</keyword>
<comment type="similarity">
    <text evidence="1">Belongs to the thioredoxin family. DsbA subfamily.</text>
</comment>
<evidence type="ECO:0000256" key="2">
    <source>
        <dbReference type="ARBA" id="ARBA00022729"/>
    </source>
</evidence>
<evidence type="ECO:0000313" key="9">
    <source>
        <dbReference type="EMBL" id="SFC83846.1"/>
    </source>
</evidence>
<dbReference type="PANTHER" id="PTHR13887:SF14">
    <property type="entry name" value="DISULFIDE BOND FORMATION PROTEIN D"/>
    <property type="match status" value="1"/>
</dbReference>
<dbReference type="InterPro" id="IPR012336">
    <property type="entry name" value="Thioredoxin-like_fold"/>
</dbReference>
<name>A0A1I1MFB2_9ACTN</name>
<evidence type="ECO:0000256" key="7">
    <source>
        <dbReference type="SAM" id="Phobius"/>
    </source>
</evidence>